<evidence type="ECO:0000313" key="1">
    <source>
        <dbReference type="EMBL" id="EEN81977.1"/>
    </source>
</evidence>
<evidence type="ECO:0000313" key="2">
    <source>
        <dbReference type="Proteomes" id="UP000004295"/>
    </source>
</evidence>
<name>C3JCW2_POREA</name>
<comment type="caution">
    <text evidence="1">The sequence shown here is derived from an EMBL/GenBank/DDBJ whole genome shotgun (WGS) entry which is preliminary data.</text>
</comment>
<gene>
    <name evidence="1" type="ORF">POREN0001_1983</name>
</gene>
<organism evidence="1 2">
    <name type="scientific">Porphyromonas endodontalis (strain ATCC 35406 / DSM 24491 / JCM 8526 / CCUG 16442 / BCRC 14492 / NCTC 13058 / HG 370)</name>
    <name type="common">Bacteroides endodontalis</name>
    <dbReference type="NCBI Taxonomy" id="553175"/>
    <lineage>
        <taxon>Bacteria</taxon>
        <taxon>Pseudomonadati</taxon>
        <taxon>Bacteroidota</taxon>
        <taxon>Bacteroidia</taxon>
        <taxon>Bacteroidales</taxon>
        <taxon>Porphyromonadaceae</taxon>
        <taxon>Porphyromonas</taxon>
    </lineage>
</organism>
<protein>
    <submittedName>
        <fullName evidence="1">Uncharacterized protein</fullName>
    </submittedName>
</protein>
<dbReference type="EMBL" id="ACNN01000035">
    <property type="protein sequence ID" value="EEN81977.1"/>
    <property type="molecule type" value="Genomic_DNA"/>
</dbReference>
<dbReference type="Proteomes" id="UP000004295">
    <property type="component" value="Unassembled WGS sequence"/>
</dbReference>
<keyword evidence="2" id="KW-1185">Reference proteome</keyword>
<accession>C3JCW2</accession>
<proteinExistence type="predicted"/>
<dbReference type="AlphaFoldDB" id="C3JCW2"/>
<sequence>MATIRAFRPPIQWREKAPFTLESGMKNDSKVKGLNIDD</sequence>
<dbReference type="STRING" id="553175.POREN0001_1983"/>
<reference evidence="1 2" key="1">
    <citation type="submission" date="2009-04" db="EMBL/GenBank/DDBJ databases">
        <authorList>
            <person name="Sebastian Y."/>
            <person name="Madupu R."/>
            <person name="Durkin A.S."/>
            <person name="Torralba M."/>
            <person name="Methe B."/>
            <person name="Sutton G.G."/>
            <person name="Strausberg R.L."/>
            <person name="Nelson K.E."/>
        </authorList>
    </citation>
    <scope>NUCLEOTIDE SEQUENCE [LARGE SCALE GENOMIC DNA]</scope>
    <source>
        <strain evidence="2">ATCC 35406 / BCRC 14492 / JCM 8526 / NCTC 13058 / HG 370</strain>
    </source>
</reference>